<dbReference type="EC" id="2.4.1.122" evidence="4"/>
<dbReference type="PANTHER" id="PTHR23033:SF14">
    <property type="entry name" value="GLYCOPROTEIN-N-ACETYLGALACTOSAMINE 3-BETA-GALACTOSYLTRANSFERASE 1-RELATED"/>
    <property type="match status" value="1"/>
</dbReference>
<organism evidence="13 14">
    <name type="scientific">Pomacea canaliculata</name>
    <name type="common">Golden apple snail</name>
    <dbReference type="NCBI Taxonomy" id="400727"/>
    <lineage>
        <taxon>Eukaryota</taxon>
        <taxon>Metazoa</taxon>
        <taxon>Spiralia</taxon>
        <taxon>Lophotrochozoa</taxon>
        <taxon>Mollusca</taxon>
        <taxon>Gastropoda</taxon>
        <taxon>Caenogastropoda</taxon>
        <taxon>Architaenioglossa</taxon>
        <taxon>Ampullarioidea</taxon>
        <taxon>Ampullariidae</taxon>
        <taxon>Pomacea</taxon>
    </lineage>
</organism>
<keyword evidence="10" id="KW-1133">Transmembrane helix</keyword>
<evidence type="ECO:0000256" key="1">
    <source>
        <dbReference type="ARBA" id="ARBA00004606"/>
    </source>
</evidence>
<evidence type="ECO:0000256" key="4">
    <source>
        <dbReference type="ARBA" id="ARBA00012557"/>
    </source>
</evidence>
<dbReference type="Gene3D" id="3.90.550.50">
    <property type="match status" value="1"/>
</dbReference>
<evidence type="ECO:0000256" key="11">
    <source>
        <dbReference type="ARBA" id="ARBA00023136"/>
    </source>
</evidence>
<dbReference type="InterPro" id="IPR003378">
    <property type="entry name" value="Fringe-like_glycosylTrfase"/>
</dbReference>
<evidence type="ECO:0000259" key="12">
    <source>
        <dbReference type="Pfam" id="PF02434"/>
    </source>
</evidence>
<protein>
    <recommendedName>
        <fullName evidence="4">N-acetylgalactosaminide beta-1,3-galactosyltransferase</fullName>
        <ecNumber evidence="4">2.4.1.122</ecNumber>
    </recommendedName>
</protein>
<dbReference type="EMBL" id="PZQS01000004">
    <property type="protein sequence ID" value="PVD32277.1"/>
    <property type="molecule type" value="Genomic_DNA"/>
</dbReference>
<comment type="subcellular location">
    <subcellularLocation>
        <location evidence="1">Membrane</location>
        <topology evidence="1">Single-pass type II membrane protein</topology>
    </subcellularLocation>
</comment>
<keyword evidence="9" id="KW-0735">Signal-anchor</keyword>
<comment type="caution">
    <text evidence="13">The sequence shown here is derived from an EMBL/GenBank/DDBJ whole genome shotgun (WGS) entry which is preliminary data.</text>
</comment>
<dbReference type="GO" id="GO:0016020">
    <property type="term" value="C:membrane"/>
    <property type="evidence" value="ECO:0007669"/>
    <property type="project" value="UniProtKB-SubCell"/>
</dbReference>
<keyword evidence="7" id="KW-0812">Transmembrane</keyword>
<dbReference type="PANTHER" id="PTHR23033">
    <property type="entry name" value="BETA1,3-GALACTOSYLTRANSFERASE"/>
    <property type="match status" value="1"/>
</dbReference>
<name>A0A2T7PFS8_POMCA</name>
<dbReference type="GO" id="GO:0000166">
    <property type="term" value="F:nucleotide binding"/>
    <property type="evidence" value="ECO:0007669"/>
    <property type="project" value="UniProtKB-KW"/>
</dbReference>
<evidence type="ECO:0000256" key="8">
    <source>
        <dbReference type="ARBA" id="ARBA00022741"/>
    </source>
</evidence>
<evidence type="ECO:0000256" key="10">
    <source>
        <dbReference type="ARBA" id="ARBA00022989"/>
    </source>
</evidence>
<evidence type="ECO:0000313" key="14">
    <source>
        <dbReference type="Proteomes" id="UP000245119"/>
    </source>
</evidence>
<evidence type="ECO:0000256" key="7">
    <source>
        <dbReference type="ARBA" id="ARBA00022692"/>
    </source>
</evidence>
<dbReference type="Pfam" id="PF02434">
    <property type="entry name" value="Fringe"/>
    <property type="match status" value="1"/>
</dbReference>
<keyword evidence="5" id="KW-0328">Glycosyltransferase</keyword>
<reference evidence="13 14" key="1">
    <citation type="submission" date="2018-04" db="EMBL/GenBank/DDBJ databases">
        <title>The genome of golden apple snail Pomacea canaliculata provides insight into stress tolerance and invasive adaptation.</title>
        <authorList>
            <person name="Liu C."/>
            <person name="Liu B."/>
            <person name="Ren Y."/>
            <person name="Zhang Y."/>
            <person name="Wang H."/>
            <person name="Li S."/>
            <person name="Jiang F."/>
            <person name="Yin L."/>
            <person name="Zhang G."/>
            <person name="Qian W."/>
            <person name="Fan W."/>
        </authorList>
    </citation>
    <scope>NUCLEOTIDE SEQUENCE [LARGE SCALE GENOMIC DNA]</scope>
    <source>
        <strain evidence="13">SZHN2017</strain>
        <tissue evidence="13">Muscle</tissue>
    </source>
</reference>
<evidence type="ECO:0000256" key="2">
    <source>
        <dbReference type="ARBA" id="ARBA00004922"/>
    </source>
</evidence>
<evidence type="ECO:0000256" key="3">
    <source>
        <dbReference type="ARBA" id="ARBA00006462"/>
    </source>
</evidence>
<gene>
    <name evidence="13" type="ORF">C0Q70_07710</name>
</gene>
<keyword evidence="14" id="KW-1185">Reference proteome</keyword>
<proteinExistence type="inferred from homology"/>
<keyword evidence="11" id="KW-0472">Membrane</keyword>
<keyword evidence="6" id="KW-0808">Transferase</keyword>
<dbReference type="AlphaFoldDB" id="A0A2T7PFS8"/>
<keyword evidence="8" id="KW-0547">Nucleotide-binding</keyword>
<evidence type="ECO:0000256" key="6">
    <source>
        <dbReference type="ARBA" id="ARBA00022679"/>
    </source>
</evidence>
<feature type="domain" description="Fringe-like glycosyltransferase" evidence="12">
    <location>
        <begin position="67"/>
        <end position="235"/>
    </location>
</feature>
<evidence type="ECO:0000256" key="9">
    <source>
        <dbReference type="ARBA" id="ARBA00022968"/>
    </source>
</evidence>
<evidence type="ECO:0000256" key="5">
    <source>
        <dbReference type="ARBA" id="ARBA00022676"/>
    </source>
</evidence>
<dbReference type="Proteomes" id="UP000245119">
    <property type="component" value="Linkage Group LG4"/>
</dbReference>
<dbReference type="OrthoDB" id="414175at2759"/>
<dbReference type="InterPro" id="IPR026050">
    <property type="entry name" value="C1GALT1/C1GALT1_chp1"/>
</dbReference>
<sequence>MIIVVVFVSNNVDYSQSVRYVEKFLINSEGNNKSANVINSSESSDIFRETVDESVADKLKQRVRVLIWVMTSPKTVEKARAVKNTWGSRCDLLLFFSSENNTEIPIIELDVEEGREHLFEKTTQAFDYIYENYFDMADWFMKVDDDTFVVMENLRHFLYDKNASEPVFTGRHFHEPRLNISFESGGAGYVLSKEALRRFGTRESSPPFCTNETIYEDVEMARCLQRLGVSILNSTDNKLRSHFHPYDAESHVIKGLPVDYILYDANSYKVGMDAINEHAITFHYISPQQMHLLYYYTYHFRPFGISYTYS</sequence>
<comment type="pathway">
    <text evidence="2">Protein modification; protein glycosylation.</text>
</comment>
<dbReference type="GO" id="GO:0016263">
    <property type="term" value="F:glycoprotein-N-acetylgalactosamine 3-beta-galactosyltransferase activity"/>
    <property type="evidence" value="ECO:0007669"/>
    <property type="project" value="UniProtKB-EC"/>
</dbReference>
<evidence type="ECO:0000313" key="13">
    <source>
        <dbReference type="EMBL" id="PVD32277.1"/>
    </source>
</evidence>
<comment type="similarity">
    <text evidence="3">Belongs to the glycosyltransferase 31 family. Beta3-Gal-T subfamily.</text>
</comment>
<accession>A0A2T7PFS8</accession>
<dbReference type="UniPathway" id="UPA00378"/>
<dbReference type="STRING" id="400727.A0A2T7PFS8"/>